<accession>A0A061SAM4</accession>
<dbReference type="PANTHER" id="PTHR46316">
    <property type="entry name" value="SNF1-RELATED PROTEIN KINASE REGULATORY SUBUNIT BETA-1"/>
    <property type="match status" value="1"/>
</dbReference>
<dbReference type="InterPro" id="IPR014756">
    <property type="entry name" value="Ig_E-set"/>
</dbReference>
<feature type="domain" description="Association with the SNF1 complex (ASC)" evidence="3">
    <location>
        <begin position="162"/>
        <end position="251"/>
    </location>
</feature>
<dbReference type="GO" id="GO:0016301">
    <property type="term" value="F:kinase activity"/>
    <property type="evidence" value="ECO:0007669"/>
    <property type="project" value="UniProtKB-KW"/>
</dbReference>
<dbReference type="GO" id="GO:0005737">
    <property type="term" value="C:cytoplasm"/>
    <property type="evidence" value="ECO:0007669"/>
    <property type="project" value="UniProtKB-ARBA"/>
</dbReference>
<dbReference type="SUPFAM" id="SSF81296">
    <property type="entry name" value="E set domains"/>
    <property type="match status" value="1"/>
</dbReference>
<evidence type="ECO:0000256" key="2">
    <source>
        <dbReference type="SAM" id="MobiDB-lite"/>
    </source>
</evidence>
<dbReference type="InterPro" id="IPR013783">
    <property type="entry name" value="Ig-like_fold"/>
</dbReference>
<feature type="region of interest" description="Disordered" evidence="2">
    <location>
        <begin position="152"/>
        <end position="188"/>
    </location>
</feature>
<name>A0A061SAM4_9CHLO</name>
<dbReference type="AlphaFoldDB" id="A0A061SAM4"/>
<dbReference type="Pfam" id="PF16561">
    <property type="entry name" value="AMPK1_CBM"/>
    <property type="match status" value="1"/>
</dbReference>
<evidence type="ECO:0000259" key="3">
    <source>
        <dbReference type="SMART" id="SM01010"/>
    </source>
</evidence>
<dbReference type="SMART" id="SM01010">
    <property type="entry name" value="AMPKBI"/>
    <property type="match status" value="1"/>
</dbReference>
<dbReference type="InterPro" id="IPR037256">
    <property type="entry name" value="ASC_dom_sf"/>
</dbReference>
<reference evidence="4" key="1">
    <citation type="submission" date="2014-05" db="EMBL/GenBank/DDBJ databases">
        <title>The transcriptome of the halophilic microalga Tetraselmis sp. GSL018 isolated from the Great Salt Lake, Utah.</title>
        <authorList>
            <person name="Jinkerson R.E."/>
            <person name="D'Adamo S."/>
            <person name="Posewitz M.C."/>
        </authorList>
    </citation>
    <scope>NUCLEOTIDE SEQUENCE</scope>
    <source>
        <strain evidence="4">GSL018</strain>
    </source>
</reference>
<keyword evidence="4" id="KW-0418">Kinase</keyword>
<comment type="similarity">
    <text evidence="1">Belongs to the 5'-AMP-activated protein kinase beta subunit family.</text>
</comment>
<dbReference type="InterPro" id="IPR032640">
    <property type="entry name" value="AMPK1_CBM"/>
</dbReference>
<evidence type="ECO:0000313" key="4">
    <source>
        <dbReference type="EMBL" id="JAC82182.1"/>
    </source>
</evidence>
<organism evidence="4">
    <name type="scientific">Tetraselmis sp. GSL018</name>
    <dbReference type="NCBI Taxonomy" id="582737"/>
    <lineage>
        <taxon>Eukaryota</taxon>
        <taxon>Viridiplantae</taxon>
        <taxon>Chlorophyta</taxon>
        <taxon>core chlorophytes</taxon>
        <taxon>Chlorodendrophyceae</taxon>
        <taxon>Chlorodendrales</taxon>
        <taxon>Chlorodendraceae</taxon>
        <taxon>Tetraselmis</taxon>
    </lineage>
</organism>
<gene>
    <name evidence="4" type="primary">PRKAB</name>
    <name evidence="4" type="ORF">TSPGSL018_6290</name>
</gene>
<dbReference type="Pfam" id="PF04739">
    <property type="entry name" value="AMPKBI"/>
    <property type="match status" value="1"/>
</dbReference>
<dbReference type="CDD" id="cd02859">
    <property type="entry name" value="E_set_AMPKbeta_like_N"/>
    <property type="match status" value="1"/>
</dbReference>
<keyword evidence="4" id="KW-0808">Transferase</keyword>
<protein>
    <submittedName>
        <fullName evidence="4">5'-AMP-activated protein kinase, regulatory beta subunit</fullName>
    </submittedName>
</protein>
<dbReference type="InterPro" id="IPR043554">
    <property type="entry name" value="KINB"/>
</dbReference>
<evidence type="ECO:0000256" key="1">
    <source>
        <dbReference type="ARBA" id="ARBA00010926"/>
    </source>
</evidence>
<dbReference type="Gene3D" id="2.60.40.10">
    <property type="entry name" value="Immunoglobulins"/>
    <property type="match status" value="1"/>
</dbReference>
<dbReference type="PANTHER" id="PTHR46316:SF2">
    <property type="entry name" value="SNF1-RELATED PROTEIN KINASE REGULATORY SUBUNIT BETA-2"/>
    <property type="match status" value="1"/>
</dbReference>
<dbReference type="EMBL" id="GBEZ01002915">
    <property type="protein sequence ID" value="JAC82182.1"/>
    <property type="molecule type" value="Transcribed_RNA"/>
</dbReference>
<dbReference type="InterPro" id="IPR006828">
    <property type="entry name" value="ASC_dom"/>
</dbReference>
<feature type="region of interest" description="Disordered" evidence="2">
    <location>
        <begin position="1"/>
        <end position="38"/>
    </location>
</feature>
<sequence>MGNTHPGCPNSVVKSKFKRRPEPPATPKDRPGLVHPGSPLQCSVTGNSHSGFGKGDGFSELTEPDKVLVVLSWKGEGKTVDLKGSFDNWELSYPMEKTALGFTLVKFLSPGVYQYKFIVDGEWRHAADQPAIHDELGNINNVLEVHQFEPDVSGTREDFDPPPSPPESYDCPPLGSDDFHKGPPTEPPHLASTLLNIPSAQTWPSCLPRPSHVVLNHVYSERSASCTEAMVLGTTTRYKAKYITTVMYRPVRPPESSQAL</sequence>
<proteinExistence type="inferred from homology"/>
<dbReference type="Gene3D" id="6.20.250.60">
    <property type="match status" value="1"/>
</dbReference>
<dbReference type="SUPFAM" id="SSF160219">
    <property type="entry name" value="AMPKBI-like"/>
    <property type="match status" value="1"/>
</dbReference>